<dbReference type="Proteomes" id="UP000095280">
    <property type="component" value="Unplaced"/>
</dbReference>
<organism evidence="2 3">
    <name type="scientific">Macrostomum lignano</name>
    <dbReference type="NCBI Taxonomy" id="282301"/>
    <lineage>
        <taxon>Eukaryota</taxon>
        <taxon>Metazoa</taxon>
        <taxon>Spiralia</taxon>
        <taxon>Lophotrochozoa</taxon>
        <taxon>Platyhelminthes</taxon>
        <taxon>Rhabditophora</taxon>
        <taxon>Macrostomorpha</taxon>
        <taxon>Macrostomida</taxon>
        <taxon>Macrostomidae</taxon>
        <taxon>Macrostomum</taxon>
    </lineage>
</organism>
<evidence type="ECO:0000256" key="1">
    <source>
        <dbReference type="SAM" id="MobiDB-lite"/>
    </source>
</evidence>
<dbReference type="WBParaSite" id="maker-unitig_32277-snap-gene-0.1-mRNA-1">
    <property type="protein sequence ID" value="maker-unitig_32277-snap-gene-0.1-mRNA-1"/>
    <property type="gene ID" value="maker-unitig_32277-snap-gene-0.1"/>
</dbReference>
<feature type="region of interest" description="Disordered" evidence="1">
    <location>
        <begin position="30"/>
        <end position="50"/>
    </location>
</feature>
<proteinExistence type="predicted"/>
<keyword evidence="2" id="KW-1185">Reference proteome</keyword>
<sequence>PSATFKPAGAAFPWFAEAVRPAELQRRREWPRNGLDEMSAEPEAAPLPDRQKTSCRRCSGLCIVRSGGRSGCCRPPTGLRSQTCCGSARTPGTRRGADGVGSGTPPPQLLLPYTQRDASAADRLARSLRPAVTGRRNRVPGTPRALRAHCSAPATLGRDASAARIWQPGGQLQKQPQALFRLVMTCRADLRPAAATTARYCRLRSKSLVDMADHLQSIACREC</sequence>
<name>A0A1I8FEX7_9PLAT</name>
<accession>A0A1I8FEX7</accession>
<evidence type="ECO:0000313" key="2">
    <source>
        <dbReference type="Proteomes" id="UP000095280"/>
    </source>
</evidence>
<feature type="region of interest" description="Disordered" evidence="1">
    <location>
        <begin position="83"/>
        <end position="110"/>
    </location>
</feature>
<evidence type="ECO:0000313" key="3">
    <source>
        <dbReference type="WBParaSite" id="maker-unitig_32277-snap-gene-0.1-mRNA-1"/>
    </source>
</evidence>
<protein>
    <submittedName>
        <fullName evidence="3">Secreted protein</fullName>
    </submittedName>
</protein>
<reference evidence="3" key="1">
    <citation type="submission" date="2016-11" db="UniProtKB">
        <authorList>
            <consortium name="WormBaseParasite"/>
        </authorList>
    </citation>
    <scope>IDENTIFICATION</scope>
</reference>
<dbReference type="AlphaFoldDB" id="A0A1I8FEX7"/>